<dbReference type="Pfam" id="PF00856">
    <property type="entry name" value="SET"/>
    <property type="match status" value="1"/>
</dbReference>
<dbReference type="PANTHER" id="PTHR12197">
    <property type="entry name" value="HISTONE-LYSINE N-METHYLTRANSFERASE SMYD"/>
    <property type="match status" value="1"/>
</dbReference>
<dbReference type="OrthoDB" id="5945798at2759"/>
<keyword evidence="2 4" id="KW-0863">Zinc-finger</keyword>
<dbReference type="InterPro" id="IPR046341">
    <property type="entry name" value="SET_dom_sf"/>
</dbReference>
<evidence type="ECO:0000313" key="7">
    <source>
        <dbReference type="EMBL" id="KAF9783548.1"/>
    </source>
</evidence>
<evidence type="ECO:0000259" key="6">
    <source>
        <dbReference type="PROSITE" id="PS50865"/>
    </source>
</evidence>
<name>A0A9P6HBX0_9AGAM</name>
<evidence type="ECO:0000256" key="4">
    <source>
        <dbReference type="PROSITE-ProRule" id="PRU00134"/>
    </source>
</evidence>
<dbReference type="Gene3D" id="1.10.220.160">
    <property type="match status" value="1"/>
</dbReference>
<evidence type="ECO:0000256" key="1">
    <source>
        <dbReference type="ARBA" id="ARBA00022723"/>
    </source>
</evidence>
<dbReference type="InterPro" id="IPR011990">
    <property type="entry name" value="TPR-like_helical_dom_sf"/>
</dbReference>
<dbReference type="Gene3D" id="1.25.40.10">
    <property type="entry name" value="Tetratricopeptide repeat domain"/>
    <property type="match status" value="1"/>
</dbReference>
<dbReference type="GO" id="GO:0005634">
    <property type="term" value="C:nucleus"/>
    <property type="evidence" value="ECO:0007669"/>
    <property type="project" value="TreeGrafter"/>
</dbReference>
<dbReference type="SUPFAM" id="SSF144232">
    <property type="entry name" value="HIT/MYND zinc finger-like"/>
    <property type="match status" value="1"/>
</dbReference>
<sequence>MNPIDIPDTLRLVDHPIARNTAVATRNLPIGSVVLTEPVLTSVLFPDKTGSRCDYCHRSDHTEPELRIRKCTGCEVQWYCDEQCQKLHWDSSHRLVCKAYLDFVMSRVYLALSDDQMMDCLVLSQLVAEITLRRPESATAILTFESLLPSPHELEAIPVIPMRRDPPPLSRIAALYQRFPNNNHVIQIHLRPIGVAILPLTSRLLNHSCSPNAVLRYILSASQKPRAEVVTIREIAEGDEVSIPYLDPAISYPERQSRLKDIYGFECSCKLCTIQLPMNIRSIAGSEVLGLVNALEPALHQFAFGEGITADFQLPEEQLCVRLPEDFRLLMDDPVLSVLTTSFSIASDEGPFEMAMSTGKTIFAIYLCIYPPCYPQIGFHLLEMAKVAWNEYTKENKRGDVETANTYLTIARRILDVYGREGDSGGPLDEVNELLELIRTSEEQE</sequence>
<dbReference type="EMBL" id="WIUZ02000010">
    <property type="protein sequence ID" value="KAF9783548.1"/>
    <property type="molecule type" value="Genomic_DNA"/>
</dbReference>
<feature type="domain" description="SET" evidence="5">
    <location>
        <begin position="8"/>
        <end position="246"/>
    </location>
</feature>
<dbReference type="Pfam" id="PF01753">
    <property type="entry name" value="zf-MYND"/>
    <property type="match status" value="1"/>
</dbReference>
<comment type="caution">
    <text evidence="7">The sequence shown here is derived from an EMBL/GenBank/DDBJ whole genome shotgun (WGS) entry which is preliminary data.</text>
</comment>
<proteinExistence type="predicted"/>
<feature type="domain" description="MYND-type" evidence="6">
    <location>
        <begin position="53"/>
        <end position="97"/>
    </location>
</feature>
<dbReference type="PROSITE" id="PS01360">
    <property type="entry name" value="ZF_MYND_1"/>
    <property type="match status" value="1"/>
</dbReference>
<keyword evidence="3" id="KW-0862">Zinc</keyword>
<dbReference type="Gene3D" id="2.170.270.10">
    <property type="entry name" value="SET domain"/>
    <property type="match status" value="1"/>
</dbReference>
<accession>A0A9P6HBX0</accession>
<organism evidence="7 8">
    <name type="scientific">Thelephora terrestris</name>
    <dbReference type="NCBI Taxonomy" id="56493"/>
    <lineage>
        <taxon>Eukaryota</taxon>
        <taxon>Fungi</taxon>
        <taxon>Dikarya</taxon>
        <taxon>Basidiomycota</taxon>
        <taxon>Agaricomycotina</taxon>
        <taxon>Agaricomycetes</taxon>
        <taxon>Thelephorales</taxon>
        <taxon>Thelephoraceae</taxon>
        <taxon>Thelephora</taxon>
    </lineage>
</organism>
<dbReference type="SUPFAM" id="SSF82199">
    <property type="entry name" value="SET domain"/>
    <property type="match status" value="1"/>
</dbReference>
<evidence type="ECO:0000256" key="2">
    <source>
        <dbReference type="ARBA" id="ARBA00022771"/>
    </source>
</evidence>
<dbReference type="AlphaFoldDB" id="A0A9P6HBX0"/>
<reference evidence="7" key="1">
    <citation type="journal article" date="2020" name="Nat. Commun.">
        <title>Large-scale genome sequencing of mycorrhizal fungi provides insights into the early evolution of symbiotic traits.</title>
        <authorList>
            <person name="Miyauchi S."/>
            <person name="Kiss E."/>
            <person name="Kuo A."/>
            <person name="Drula E."/>
            <person name="Kohler A."/>
            <person name="Sanchez-Garcia M."/>
            <person name="Morin E."/>
            <person name="Andreopoulos B."/>
            <person name="Barry K.W."/>
            <person name="Bonito G."/>
            <person name="Buee M."/>
            <person name="Carver A."/>
            <person name="Chen C."/>
            <person name="Cichocki N."/>
            <person name="Clum A."/>
            <person name="Culley D."/>
            <person name="Crous P.W."/>
            <person name="Fauchery L."/>
            <person name="Girlanda M."/>
            <person name="Hayes R.D."/>
            <person name="Keri Z."/>
            <person name="LaButti K."/>
            <person name="Lipzen A."/>
            <person name="Lombard V."/>
            <person name="Magnuson J."/>
            <person name="Maillard F."/>
            <person name="Murat C."/>
            <person name="Nolan M."/>
            <person name="Ohm R.A."/>
            <person name="Pangilinan J."/>
            <person name="Pereira M.F."/>
            <person name="Perotto S."/>
            <person name="Peter M."/>
            <person name="Pfister S."/>
            <person name="Riley R."/>
            <person name="Sitrit Y."/>
            <person name="Stielow J.B."/>
            <person name="Szollosi G."/>
            <person name="Zifcakova L."/>
            <person name="Stursova M."/>
            <person name="Spatafora J.W."/>
            <person name="Tedersoo L."/>
            <person name="Vaario L.M."/>
            <person name="Yamada A."/>
            <person name="Yan M."/>
            <person name="Wang P."/>
            <person name="Xu J."/>
            <person name="Bruns T."/>
            <person name="Baldrian P."/>
            <person name="Vilgalys R."/>
            <person name="Dunand C."/>
            <person name="Henrissat B."/>
            <person name="Grigoriev I.V."/>
            <person name="Hibbett D."/>
            <person name="Nagy L.G."/>
            <person name="Martin F.M."/>
        </authorList>
    </citation>
    <scope>NUCLEOTIDE SEQUENCE</scope>
    <source>
        <strain evidence="7">UH-Tt-Lm1</strain>
    </source>
</reference>
<evidence type="ECO:0000259" key="5">
    <source>
        <dbReference type="PROSITE" id="PS50280"/>
    </source>
</evidence>
<dbReference type="InterPro" id="IPR002893">
    <property type="entry name" value="Znf_MYND"/>
</dbReference>
<evidence type="ECO:0008006" key="9">
    <source>
        <dbReference type="Google" id="ProtNLM"/>
    </source>
</evidence>
<evidence type="ECO:0000313" key="8">
    <source>
        <dbReference type="Proteomes" id="UP000736335"/>
    </source>
</evidence>
<keyword evidence="1" id="KW-0479">Metal-binding</keyword>
<gene>
    <name evidence="7" type="ORF">BJ322DRAFT_1008142</name>
</gene>
<protein>
    <recommendedName>
        <fullName evidence="9">SET domain-containing protein</fullName>
    </recommendedName>
</protein>
<dbReference type="InterPro" id="IPR001214">
    <property type="entry name" value="SET_dom"/>
</dbReference>
<dbReference type="Gene3D" id="6.10.140.2220">
    <property type="match status" value="1"/>
</dbReference>
<keyword evidence="8" id="KW-1185">Reference proteome</keyword>
<dbReference type="CDD" id="cd20071">
    <property type="entry name" value="SET_SMYD"/>
    <property type="match status" value="1"/>
</dbReference>
<evidence type="ECO:0000256" key="3">
    <source>
        <dbReference type="ARBA" id="ARBA00022833"/>
    </source>
</evidence>
<reference evidence="7" key="2">
    <citation type="submission" date="2020-11" db="EMBL/GenBank/DDBJ databases">
        <authorList>
            <consortium name="DOE Joint Genome Institute"/>
            <person name="Kuo A."/>
            <person name="Miyauchi S."/>
            <person name="Kiss E."/>
            <person name="Drula E."/>
            <person name="Kohler A."/>
            <person name="Sanchez-Garcia M."/>
            <person name="Andreopoulos B."/>
            <person name="Barry K.W."/>
            <person name="Bonito G."/>
            <person name="Buee M."/>
            <person name="Carver A."/>
            <person name="Chen C."/>
            <person name="Cichocki N."/>
            <person name="Clum A."/>
            <person name="Culley D."/>
            <person name="Crous P.W."/>
            <person name="Fauchery L."/>
            <person name="Girlanda M."/>
            <person name="Hayes R."/>
            <person name="Keri Z."/>
            <person name="Labutti K."/>
            <person name="Lipzen A."/>
            <person name="Lombard V."/>
            <person name="Magnuson J."/>
            <person name="Maillard F."/>
            <person name="Morin E."/>
            <person name="Murat C."/>
            <person name="Nolan M."/>
            <person name="Ohm R."/>
            <person name="Pangilinan J."/>
            <person name="Pereira M."/>
            <person name="Perotto S."/>
            <person name="Peter M."/>
            <person name="Riley R."/>
            <person name="Sitrit Y."/>
            <person name="Stielow B."/>
            <person name="Szollosi G."/>
            <person name="Zifcakova L."/>
            <person name="Stursova M."/>
            <person name="Spatafora J.W."/>
            <person name="Tedersoo L."/>
            <person name="Vaario L.-M."/>
            <person name="Yamada A."/>
            <person name="Yan M."/>
            <person name="Wang P."/>
            <person name="Xu J."/>
            <person name="Bruns T."/>
            <person name="Baldrian P."/>
            <person name="Vilgalys R."/>
            <person name="Henrissat B."/>
            <person name="Grigoriev I.V."/>
            <person name="Hibbett D."/>
            <person name="Nagy L.G."/>
            <person name="Martin F.M."/>
        </authorList>
    </citation>
    <scope>NUCLEOTIDE SEQUENCE</scope>
    <source>
        <strain evidence="7">UH-Tt-Lm1</strain>
    </source>
</reference>
<dbReference type="PROSITE" id="PS50280">
    <property type="entry name" value="SET"/>
    <property type="match status" value="1"/>
</dbReference>
<dbReference type="Proteomes" id="UP000736335">
    <property type="component" value="Unassembled WGS sequence"/>
</dbReference>
<dbReference type="GO" id="GO:0008270">
    <property type="term" value="F:zinc ion binding"/>
    <property type="evidence" value="ECO:0007669"/>
    <property type="project" value="UniProtKB-KW"/>
</dbReference>
<dbReference type="InterPro" id="IPR050869">
    <property type="entry name" value="H3K4_H4K5_MeTrfase"/>
</dbReference>
<dbReference type="PROSITE" id="PS50865">
    <property type="entry name" value="ZF_MYND_2"/>
    <property type="match status" value="1"/>
</dbReference>
<dbReference type="PANTHER" id="PTHR12197:SF251">
    <property type="entry name" value="EG:BACR7C10.4 PROTEIN"/>
    <property type="match status" value="1"/>
</dbReference>